<feature type="site" description="Cleavage; by autolysis" evidence="18">
    <location>
        <begin position="95"/>
        <end position="96"/>
    </location>
</feature>
<evidence type="ECO:0000256" key="12">
    <source>
        <dbReference type="ARBA" id="ARBA00023015"/>
    </source>
</evidence>
<dbReference type="SUPFAM" id="SSF51306">
    <property type="entry name" value="LexA/Signal peptidase"/>
    <property type="match status" value="1"/>
</dbReference>
<dbReference type="InterPro" id="IPR050077">
    <property type="entry name" value="LexA_repressor"/>
</dbReference>
<sequence length="633" mass="71979">MYIIRRYKEGETMISKRQKEVFEFIKNFIKTKKYSPSLDEVKDHFGLASVSTAHYHVKKLQEAGYLLKEYNQPRGVTTTQEKEVIQIPLVGTIAAGQPIEAIEIPDQTITLSRNEVGKFGNFYALQVVGNSMIDEGIFDGDTVVLRKQEYAHNGQTVVAIIDDNQATLKKLYRENNRIRLQPANPELFPLYRQEVEVRGVVVKIIRSLDYPVEREIARDSHYQRRIDFSWDFRGEKTKSYTHGLHTYPAMFIPQVANRLLQKYSKKGDTVCDIFCGSGTALVESRILGRNVVGIDLNPFALFLARAKTTEINPREIRTAYFSLLDRISRVKETDISKPTFNNCDFWFNEKVIIMLAKIKKAIQGIDNNNVRNFFMVGLSETVRFSSNTKNGEFKLVRMKKEKLDTHNPDVLGFFTKKTESNIIGMTSYFENVDTNTKVTIILGDSSGDNGIQKDSVDCIITSPPYGDSRTTVAYGQFSRLSAQWVDIFDDPNTASGVDNELLGGHPVAQLDNPLKSYYLTDALSKIALKDEKRAREVLSFNIGLNDCMKHAYKILKKNSYFCLVIGNRQVKQVRIPTDFIIAELGENIGFVCEDIIVRNIPGKRMPTKNSPTNVTGELEETMNKESIVILRKD</sequence>
<evidence type="ECO:0000256" key="2">
    <source>
        <dbReference type="ARBA" id="ARBA00010203"/>
    </source>
</evidence>
<dbReference type="AlphaFoldDB" id="A0A2M6RAU5"/>
<dbReference type="InterPro" id="IPR006197">
    <property type="entry name" value="Peptidase_S24_LexA"/>
</dbReference>
<evidence type="ECO:0000259" key="20">
    <source>
        <dbReference type="Pfam" id="PF00717"/>
    </source>
</evidence>
<dbReference type="GO" id="GO:0006508">
    <property type="term" value="P:proteolysis"/>
    <property type="evidence" value="ECO:0007669"/>
    <property type="project" value="InterPro"/>
</dbReference>
<gene>
    <name evidence="18" type="primary">lexA</name>
    <name evidence="23" type="ORF">COT79_00975</name>
</gene>
<dbReference type="PRINTS" id="PR00726">
    <property type="entry name" value="LEXASERPTASE"/>
</dbReference>
<keyword evidence="16 18" id="KW-0742">SOS response</keyword>
<evidence type="ECO:0000256" key="3">
    <source>
        <dbReference type="ARBA" id="ARBA00022491"/>
    </source>
</evidence>
<dbReference type="PROSITE" id="PS00093">
    <property type="entry name" value="N4_MTASE"/>
    <property type="match status" value="1"/>
</dbReference>
<evidence type="ECO:0000256" key="19">
    <source>
        <dbReference type="RuleBase" id="RU003991"/>
    </source>
</evidence>
<evidence type="ECO:0000313" key="24">
    <source>
        <dbReference type="Proteomes" id="UP000231162"/>
    </source>
</evidence>
<feature type="domain" description="Peptidase S24/S26A/S26B/S26C" evidence="20">
    <location>
        <begin position="88"/>
        <end position="202"/>
    </location>
</feature>
<keyword evidence="14 18" id="KW-0804">Transcription</keyword>
<comment type="catalytic activity">
    <reaction evidence="17">
        <text>a 2'-deoxycytidine in DNA + S-adenosyl-L-methionine = an N(4)-methyl-2'-deoxycytidine in DNA + S-adenosyl-L-homocysteine + H(+)</text>
        <dbReference type="Rhea" id="RHEA:16857"/>
        <dbReference type="Rhea" id="RHEA-COMP:11369"/>
        <dbReference type="Rhea" id="RHEA-COMP:13674"/>
        <dbReference type="ChEBI" id="CHEBI:15378"/>
        <dbReference type="ChEBI" id="CHEBI:57856"/>
        <dbReference type="ChEBI" id="CHEBI:59789"/>
        <dbReference type="ChEBI" id="CHEBI:85452"/>
        <dbReference type="ChEBI" id="CHEBI:137933"/>
        <dbReference type="EC" id="2.1.1.113"/>
    </reaction>
</comment>
<dbReference type="InterPro" id="IPR017985">
    <property type="entry name" value="MeTrfase_CN4_CS"/>
</dbReference>
<keyword evidence="11 18" id="KW-0068">Autocatalytic cleavage</keyword>
<dbReference type="CDD" id="cd02440">
    <property type="entry name" value="AdoMet_MTases"/>
    <property type="match status" value="1"/>
</dbReference>
<evidence type="ECO:0000256" key="11">
    <source>
        <dbReference type="ARBA" id="ARBA00022813"/>
    </source>
</evidence>
<dbReference type="GO" id="GO:0003677">
    <property type="term" value="F:DNA binding"/>
    <property type="evidence" value="ECO:0007669"/>
    <property type="project" value="UniProtKB-UniRule"/>
</dbReference>
<evidence type="ECO:0000256" key="16">
    <source>
        <dbReference type="ARBA" id="ARBA00023236"/>
    </source>
</evidence>
<feature type="active site" description="For autocatalytic cleavage activity" evidence="18">
    <location>
        <position position="169"/>
    </location>
</feature>
<dbReference type="Gene3D" id="1.10.10.10">
    <property type="entry name" value="Winged helix-like DNA-binding domain superfamily/Winged helix DNA-binding domain"/>
    <property type="match status" value="1"/>
</dbReference>
<evidence type="ECO:0000256" key="18">
    <source>
        <dbReference type="HAMAP-Rule" id="MF_00015"/>
    </source>
</evidence>
<keyword evidence="13 18" id="KW-0238">DNA-binding</keyword>
<evidence type="ECO:0000256" key="6">
    <source>
        <dbReference type="ARBA" id="ARBA00022691"/>
    </source>
</evidence>
<keyword evidence="7 18" id="KW-0235">DNA replication</keyword>
<name>A0A2M6RAU5_9BACT</name>
<dbReference type="Pfam" id="PF01726">
    <property type="entry name" value="LexA_DNA_bind"/>
    <property type="match status" value="1"/>
</dbReference>
<dbReference type="GO" id="GO:0015667">
    <property type="term" value="F:site-specific DNA-methyltransferase (cytosine-N4-specific) activity"/>
    <property type="evidence" value="ECO:0007669"/>
    <property type="project" value="UniProtKB-EC"/>
</dbReference>
<keyword evidence="15 18" id="KW-0234">DNA repair</keyword>
<dbReference type="Gene3D" id="3.40.50.150">
    <property type="entry name" value="Vaccinia Virus protein VP39"/>
    <property type="match status" value="2"/>
</dbReference>
<comment type="caution">
    <text evidence="23">The sequence shown here is derived from an EMBL/GenBank/DDBJ whole genome shotgun (WGS) entry which is preliminary data.</text>
</comment>
<evidence type="ECO:0000256" key="1">
    <source>
        <dbReference type="ARBA" id="ARBA00007484"/>
    </source>
</evidence>
<dbReference type="InterPro" id="IPR002941">
    <property type="entry name" value="DNA_methylase_N4/N6"/>
</dbReference>
<dbReference type="InterPro" id="IPR039418">
    <property type="entry name" value="LexA-like"/>
</dbReference>
<dbReference type="NCBIfam" id="TIGR00498">
    <property type="entry name" value="lexA"/>
    <property type="match status" value="1"/>
</dbReference>
<dbReference type="GO" id="GO:0045892">
    <property type="term" value="P:negative regulation of DNA-templated transcription"/>
    <property type="evidence" value="ECO:0007669"/>
    <property type="project" value="UniProtKB-UniRule"/>
</dbReference>
<dbReference type="SUPFAM" id="SSF53335">
    <property type="entry name" value="S-adenosyl-L-methionine-dependent methyltransferases"/>
    <property type="match status" value="3"/>
</dbReference>
<feature type="active site" description="For autocatalytic cleavage activity" evidence="18">
    <location>
        <position position="131"/>
    </location>
</feature>
<keyword evidence="6" id="KW-0949">S-adenosyl-L-methionine</keyword>
<keyword evidence="9 18" id="KW-0227">DNA damage</keyword>
<comment type="catalytic activity">
    <reaction evidence="18">
        <text>Hydrolysis of Ala-|-Gly bond in repressor LexA.</text>
        <dbReference type="EC" id="3.4.21.88"/>
    </reaction>
</comment>
<evidence type="ECO:0000256" key="4">
    <source>
        <dbReference type="ARBA" id="ARBA00022603"/>
    </source>
</evidence>
<dbReference type="EMBL" id="PEZX01000015">
    <property type="protein sequence ID" value="PIS07130.1"/>
    <property type="molecule type" value="Genomic_DNA"/>
</dbReference>
<dbReference type="HAMAP" id="MF_00015">
    <property type="entry name" value="LexA"/>
    <property type="match status" value="1"/>
</dbReference>
<evidence type="ECO:0000256" key="5">
    <source>
        <dbReference type="ARBA" id="ARBA00022679"/>
    </source>
</evidence>
<dbReference type="GO" id="GO:0006281">
    <property type="term" value="P:DNA repair"/>
    <property type="evidence" value="ECO:0007669"/>
    <property type="project" value="UniProtKB-UniRule"/>
</dbReference>
<evidence type="ECO:0000256" key="15">
    <source>
        <dbReference type="ARBA" id="ARBA00023204"/>
    </source>
</evidence>
<dbReference type="InterPro" id="IPR006200">
    <property type="entry name" value="LexA"/>
</dbReference>
<dbReference type="GO" id="GO:0006260">
    <property type="term" value="P:DNA replication"/>
    <property type="evidence" value="ECO:0007669"/>
    <property type="project" value="UniProtKB-UniRule"/>
</dbReference>
<dbReference type="Pfam" id="PF00717">
    <property type="entry name" value="Peptidase_S24"/>
    <property type="match status" value="1"/>
</dbReference>
<evidence type="ECO:0000256" key="10">
    <source>
        <dbReference type="ARBA" id="ARBA00022801"/>
    </source>
</evidence>
<dbReference type="InterPro" id="IPR036388">
    <property type="entry name" value="WH-like_DNA-bd_sf"/>
</dbReference>
<dbReference type="GO" id="GO:0009307">
    <property type="term" value="P:DNA restriction-modification system"/>
    <property type="evidence" value="ECO:0007669"/>
    <property type="project" value="UniProtKB-KW"/>
</dbReference>
<dbReference type="Pfam" id="PF01555">
    <property type="entry name" value="N6_N4_Mtase"/>
    <property type="match status" value="1"/>
</dbReference>
<keyword evidence="8" id="KW-0680">Restriction system</keyword>
<dbReference type="InterPro" id="IPR029063">
    <property type="entry name" value="SAM-dependent_MTases_sf"/>
</dbReference>
<dbReference type="EC" id="3.4.21.88" evidence="18"/>
<reference evidence="24" key="1">
    <citation type="submission" date="2017-09" db="EMBL/GenBank/DDBJ databases">
        <title>Depth-based differentiation of microbial function through sediment-hosted aquifers and enrichment of novel symbionts in the deep terrestrial subsurface.</title>
        <authorList>
            <person name="Probst A.J."/>
            <person name="Ladd B."/>
            <person name="Jarett J.K."/>
            <person name="Geller-Mcgrath D.E."/>
            <person name="Sieber C.M.K."/>
            <person name="Emerson J.B."/>
            <person name="Anantharaman K."/>
            <person name="Thomas B.C."/>
            <person name="Malmstrom R."/>
            <person name="Stieglmeier M."/>
            <person name="Klingl A."/>
            <person name="Woyke T."/>
            <person name="Ryan C.M."/>
            <person name="Banfield J.F."/>
        </authorList>
    </citation>
    <scope>NUCLEOTIDE SEQUENCE [LARGE SCALE GENOMIC DNA]</scope>
</reference>
<dbReference type="CDD" id="cd06529">
    <property type="entry name" value="S24_LexA-like"/>
    <property type="match status" value="1"/>
</dbReference>
<keyword evidence="5" id="KW-0808">Transferase</keyword>
<feature type="DNA-binding region" description="H-T-H motif" evidence="18">
    <location>
        <begin position="38"/>
        <end position="58"/>
    </location>
</feature>
<evidence type="ECO:0000256" key="13">
    <source>
        <dbReference type="ARBA" id="ARBA00023125"/>
    </source>
</evidence>
<accession>A0A2M6RAU5</accession>
<dbReference type="InterPro" id="IPR036286">
    <property type="entry name" value="LexA/Signal_pep-like_sf"/>
</dbReference>
<evidence type="ECO:0000256" key="7">
    <source>
        <dbReference type="ARBA" id="ARBA00022705"/>
    </source>
</evidence>
<proteinExistence type="inferred from homology"/>
<dbReference type="GO" id="GO:0008170">
    <property type="term" value="F:N-methyltransferase activity"/>
    <property type="evidence" value="ECO:0007669"/>
    <property type="project" value="InterPro"/>
</dbReference>
<dbReference type="PANTHER" id="PTHR33516:SF2">
    <property type="entry name" value="LEXA REPRESSOR-RELATED"/>
    <property type="match status" value="1"/>
</dbReference>
<keyword evidence="12 18" id="KW-0805">Transcription regulation</keyword>
<evidence type="ECO:0000259" key="21">
    <source>
        <dbReference type="Pfam" id="PF01555"/>
    </source>
</evidence>
<organism evidence="23 24">
    <name type="scientific">Candidatus Berkelbacteria bacterium CG10_big_fil_rev_8_21_14_0_10_43_14</name>
    <dbReference type="NCBI Taxonomy" id="1974515"/>
    <lineage>
        <taxon>Bacteria</taxon>
        <taxon>Candidatus Berkelbacteria</taxon>
    </lineage>
</organism>
<evidence type="ECO:0000256" key="9">
    <source>
        <dbReference type="ARBA" id="ARBA00022763"/>
    </source>
</evidence>
<dbReference type="GO" id="GO:0032259">
    <property type="term" value="P:methylation"/>
    <property type="evidence" value="ECO:0007669"/>
    <property type="project" value="UniProtKB-KW"/>
</dbReference>
<comment type="similarity">
    <text evidence="1 18 19">Belongs to the peptidase S24 family.</text>
</comment>
<dbReference type="GO" id="GO:0004252">
    <property type="term" value="F:serine-type endopeptidase activity"/>
    <property type="evidence" value="ECO:0007669"/>
    <property type="project" value="UniProtKB-UniRule"/>
</dbReference>
<dbReference type="PANTHER" id="PTHR33516">
    <property type="entry name" value="LEXA REPRESSOR"/>
    <property type="match status" value="1"/>
</dbReference>
<dbReference type="InterPro" id="IPR006199">
    <property type="entry name" value="LexA_DNA-bd_dom"/>
</dbReference>
<evidence type="ECO:0000256" key="8">
    <source>
        <dbReference type="ARBA" id="ARBA00022747"/>
    </source>
</evidence>
<dbReference type="GO" id="GO:0009432">
    <property type="term" value="P:SOS response"/>
    <property type="evidence" value="ECO:0007669"/>
    <property type="project" value="UniProtKB-UniRule"/>
</dbReference>
<protein>
    <recommendedName>
        <fullName evidence="18">LexA repressor</fullName>
        <ecNumber evidence="18">3.4.21.88</ecNumber>
    </recommendedName>
</protein>
<evidence type="ECO:0000313" key="23">
    <source>
        <dbReference type="EMBL" id="PIS07130.1"/>
    </source>
</evidence>
<keyword evidence="10 18" id="KW-0378">Hydrolase</keyword>
<comment type="function">
    <text evidence="18">Represses a number of genes involved in the response to DNA damage (SOS response), including recA and lexA. In the presence of single-stranded DNA, RecA interacts with LexA causing an autocatalytic cleavage which disrupts the DNA-binding part of LexA, leading to derepression of the SOS regulon and eventually DNA repair.</text>
</comment>
<keyword evidence="4" id="KW-0489">Methyltransferase</keyword>
<comment type="similarity">
    <text evidence="2">Belongs to the N(4)/N(6)-methyltransferase family. N(4) subfamily.</text>
</comment>
<evidence type="ECO:0000256" key="17">
    <source>
        <dbReference type="ARBA" id="ARBA00049120"/>
    </source>
</evidence>
<comment type="subunit">
    <text evidence="18">Homodimer.</text>
</comment>
<feature type="domain" description="DNA methylase N-4/N-6" evidence="21">
    <location>
        <begin position="222"/>
        <end position="299"/>
    </location>
</feature>
<dbReference type="Gene3D" id="2.10.109.10">
    <property type="entry name" value="Umud Fragment, subunit A"/>
    <property type="match status" value="1"/>
</dbReference>
<feature type="domain" description="LexA repressor DNA-binding" evidence="22">
    <location>
        <begin position="14"/>
        <end position="75"/>
    </location>
</feature>
<evidence type="ECO:0000256" key="14">
    <source>
        <dbReference type="ARBA" id="ARBA00023163"/>
    </source>
</evidence>
<keyword evidence="3 18" id="KW-0678">Repressor</keyword>
<evidence type="ECO:0000259" key="22">
    <source>
        <dbReference type="Pfam" id="PF01726"/>
    </source>
</evidence>
<dbReference type="InterPro" id="IPR015927">
    <property type="entry name" value="Peptidase_S24_S26A/B/C"/>
</dbReference>
<dbReference type="Proteomes" id="UP000231162">
    <property type="component" value="Unassembled WGS sequence"/>
</dbReference>